<dbReference type="RefSeq" id="WP_020872660.1">
    <property type="nucleotide sequence ID" value="NC_022785.1"/>
</dbReference>
<organism evidence="3 4">
    <name type="scientific">Streptomyces rapamycinicus (strain ATCC 29253 / DSM 41530 / NRRL 5491 / AYB-994)</name>
    <name type="common">Streptomyces hygroscopicus (strain ATCC 29253)</name>
    <dbReference type="NCBI Taxonomy" id="1343740"/>
    <lineage>
        <taxon>Bacteria</taxon>
        <taxon>Bacillati</taxon>
        <taxon>Actinomycetota</taxon>
        <taxon>Actinomycetes</taxon>
        <taxon>Kitasatosporales</taxon>
        <taxon>Streptomycetaceae</taxon>
        <taxon>Streptomyces</taxon>
        <taxon>Streptomyces violaceusniger group</taxon>
    </lineage>
</organism>
<dbReference type="InterPro" id="IPR023210">
    <property type="entry name" value="NADP_OxRdtase_dom"/>
</dbReference>
<dbReference type="Pfam" id="PF00248">
    <property type="entry name" value="Aldo_ket_red"/>
    <property type="match status" value="1"/>
</dbReference>
<evidence type="ECO:0000256" key="1">
    <source>
        <dbReference type="ARBA" id="ARBA00023002"/>
    </source>
</evidence>
<dbReference type="GO" id="GO:0016491">
    <property type="term" value="F:oxidoreductase activity"/>
    <property type="evidence" value="ECO:0007669"/>
    <property type="project" value="UniProtKB-KW"/>
</dbReference>
<dbReference type="Gene3D" id="3.20.20.100">
    <property type="entry name" value="NADP-dependent oxidoreductase domain"/>
    <property type="match status" value="1"/>
</dbReference>
<dbReference type="AlphaFoldDB" id="A0A0A0NPQ5"/>
<proteinExistence type="predicted"/>
<dbReference type="HOGENOM" id="CLU_023205_2_1_11"/>
<sequence length="334" mass="36115">MEMRRLGTQGPTVSAIGLGCMRMSNYQGSQETETRESEAISIATIHAALDAGINMLNTGDFYGMGHNEMLIGRAIRGRRRDDAVISVKFGAQRSPTGAFLGFDMRPAAVKNFASYSLQRLGVDVIDIYQPGRIDPNVPVEDTVGAIADLIQEGKVRYLGLSEANAEHLRRAHAVHPVAALEIEYSLATRLIEPEILPTARELGVGIVAYSVVAQGLLLGNIEFPLPADDPRSQNFPRFQGDNLLHNLERVAVLKDLAAARGVSPAQVAIAWVLSRGDDIVPLIGMSRPGRLPENLGTLDIQLSPDELATLDEAFAPGAIVGDRQPTRFKHLAPE</sequence>
<dbReference type="EMBL" id="QYCY01000001">
    <property type="protein sequence ID" value="RLV77632.1"/>
    <property type="molecule type" value="Genomic_DNA"/>
</dbReference>
<dbReference type="SUPFAM" id="SSF51430">
    <property type="entry name" value="NAD(P)-linked oxidoreductase"/>
    <property type="match status" value="1"/>
</dbReference>
<protein>
    <recommendedName>
        <fullName evidence="2">NADP-dependent oxidoreductase domain-containing protein</fullName>
    </recommendedName>
</protein>
<dbReference type="eggNOG" id="COG0667">
    <property type="taxonomic scope" value="Bacteria"/>
</dbReference>
<dbReference type="STRING" id="1343740.M271_38940"/>
<name>A0A0A0NPQ5_STRRN</name>
<dbReference type="PROSITE" id="PS51257">
    <property type="entry name" value="PROKAR_LIPOPROTEIN"/>
    <property type="match status" value="1"/>
</dbReference>
<comment type="caution">
    <text evidence="3">The sequence shown here is derived from an EMBL/GenBank/DDBJ whole genome shotgun (WGS) entry which is preliminary data.</text>
</comment>
<evidence type="ECO:0000313" key="4">
    <source>
        <dbReference type="Proteomes" id="UP000281594"/>
    </source>
</evidence>
<keyword evidence="1" id="KW-0560">Oxidoreductase</keyword>
<gene>
    <name evidence="3" type="ORF">D3C57_104645</name>
</gene>
<dbReference type="GO" id="GO:0005737">
    <property type="term" value="C:cytoplasm"/>
    <property type="evidence" value="ECO:0007669"/>
    <property type="project" value="TreeGrafter"/>
</dbReference>
<dbReference type="InterPro" id="IPR036812">
    <property type="entry name" value="NAD(P)_OxRdtase_dom_sf"/>
</dbReference>
<dbReference type="PANTHER" id="PTHR43625">
    <property type="entry name" value="AFLATOXIN B1 ALDEHYDE REDUCTASE"/>
    <property type="match status" value="1"/>
</dbReference>
<dbReference type="Proteomes" id="UP000281594">
    <property type="component" value="Unassembled WGS sequence"/>
</dbReference>
<accession>A0A0A0NPQ5</accession>
<dbReference type="InterPro" id="IPR050791">
    <property type="entry name" value="Aldo-Keto_reductase"/>
</dbReference>
<feature type="domain" description="NADP-dependent oxidoreductase" evidence="2">
    <location>
        <begin position="16"/>
        <end position="313"/>
    </location>
</feature>
<dbReference type="KEGG" id="src:M271_38940"/>
<evidence type="ECO:0000313" key="3">
    <source>
        <dbReference type="EMBL" id="RLV77632.1"/>
    </source>
</evidence>
<dbReference type="PANTHER" id="PTHR43625:SF40">
    <property type="entry name" value="ALDO-KETO REDUCTASE YAKC [NADP(+)]"/>
    <property type="match status" value="1"/>
</dbReference>
<evidence type="ECO:0000259" key="2">
    <source>
        <dbReference type="Pfam" id="PF00248"/>
    </source>
</evidence>
<reference evidence="3 4" key="1">
    <citation type="journal article" date="2018" name="J. Biol. Chem.">
        <title>Discovery of the actinoplanic acid pathway in Streptomyces rapamycinicus reveals a genetically conserved synergism with rapamycin.</title>
        <authorList>
            <person name="Mrak P."/>
            <person name="Krastel P."/>
            <person name="Pivk Lukancic P."/>
            <person name="Tao J."/>
            <person name="Pistorius D."/>
            <person name="Moore C.M."/>
        </authorList>
    </citation>
    <scope>NUCLEOTIDE SEQUENCE [LARGE SCALE GENOMIC DNA]</scope>
    <source>
        <strain evidence="3 4">NRRL 5491</strain>
    </source>
</reference>